<dbReference type="Proteomes" id="UP001493487">
    <property type="component" value="Unassembled WGS sequence"/>
</dbReference>
<evidence type="ECO:0000313" key="3">
    <source>
        <dbReference type="Proteomes" id="UP001493487"/>
    </source>
</evidence>
<feature type="transmembrane region" description="Helical" evidence="1">
    <location>
        <begin position="63"/>
        <end position="82"/>
    </location>
</feature>
<dbReference type="RefSeq" id="WP_232189178.1">
    <property type="nucleotide sequence ID" value="NZ_JAIOAP010000018.1"/>
</dbReference>
<name>A0ABV1L1M8_9BACL</name>
<protein>
    <recommendedName>
        <fullName evidence="4">DUF4231 domain-containing protein</fullName>
    </recommendedName>
</protein>
<evidence type="ECO:0008006" key="4">
    <source>
        <dbReference type="Google" id="ProtNLM"/>
    </source>
</evidence>
<proteinExistence type="predicted"/>
<evidence type="ECO:0000256" key="1">
    <source>
        <dbReference type="SAM" id="Phobius"/>
    </source>
</evidence>
<feature type="transmembrane region" description="Helical" evidence="1">
    <location>
        <begin position="37"/>
        <end position="57"/>
    </location>
</feature>
<sequence length="151" mass="17414">MEAEQKLLKLEEKLNLAIKNIKTKFVNTRVKARRFKVGVLILGVAITVILGLEDLAYGKEIGLILSGILTVLAGIDTLYNYYSKSVQEHDYYLRLTNLLNDIEYFKTGIEPDNYDVDKVNSFYIEFKSIRTDFHGQRIETVKNSFEVRNSK</sequence>
<keyword evidence="1" id="KW-1133">Transmembrane helix</keyword>
<keyword evidence="1" id="KW-0472">Membrane</keyword>
<accession>A0ABV1L1M8</accession>
<reference evidence="2 3" key="1">
    <citation type="journal article" date="2023" name="Genome Announc.">
        <title>Pan-Genome Analyses of the Genus Cohnella and Proposal of the Novel Species Cohnella silvisoli sp. nov., Isolated from Forest Soil.</title>
        <authorList>
            <person name="Wang C."/>
            <person name="Mao L."/>
            <person name="Bao G."/>
            <person name="Zhu H."/>
        </authorList>
    </citation>
    <scope>NUCLEOTIDE SEQUENCE [LARGE SCALE GENOMIC DNA]</scope>
    <source>
        <strain evidence="2 3">NL03-T5-1</strain>
    </source>
</reference>
<organism evidence="2 3">
    <name type="scientific">Cohnella silvisoli</name>
    <dbReference type="NCBI Taxonomy" id="2873699"/>
    <lineage>
        <taxon>Bacteria</taxon>
        <taxon>Bacillati</taxon>
        <taxon>Bacillota</taxon>
        <taxon>Bacilli</taxon>
        <taxon>Bacillales</taxon>
        <taxon>Paenibacillaceae</taxon>
        <taxon>Cohnella</taxon>
    </lineage>
</organism>
<keyword evidence="1" id="KW-0812">Transmembrane</keyword>
<evidence type="ECO:0000313" key="2">
    <source>
        <dbReference type="EMBL" id="MEQ4486177.1"/>
    </source>
</evidence>
<dbReference type="EMBL" id="JASKHM010000019">
    <property type="protein sequence ID" value="MEQ4486177.1"/>
    <property type="molecule type" value="Genomic_DNA"/>
</dbReference>
<comment type="caution">
    <text evidence="2">The sequence shown here is derived from an EMBL/GenBank/DDBJ whole genome shotgun (WGS) entry which is preliminary data.</text>
</comment>
<gene>
    <name evidence="2" type="ORF">QJS35_27730</name>
</gene>
<keyword evidence="3" id="KW-1185">Reference proteome</keyword>